<gene>
    <name evidence="1" type="ORF">PORY_002162</name>
</gene>
<dbReference type="Proteomes" id="UP000768646">
    <property type="component" value="Unassembled WGS sequence"/>
</dbReference>
<keyword evidence="2" id="KW-1185">Reference proteome</keyword>
<protein>
    <submittedName>
        <fullName evidence="1">Uncharacterized protein</fullName>
    </submittedName>
</protein>
<proteinExistence type="predicted"/>
<accession>A0ACB7CD83</accession>
<evidence type="ECO:0000313" key="1">
    <source>
        <dbReference type="EMBL" id="KAG4304452.1"/>
    </source>
</evidence>
<organism evidence="1 2">
    <name type="scientific">Pneumocystis oryctolagi</name>
    <dbReference type="NCBI Taxonomy" id="42067"/>
    <lineage>
        <taxon>Eukaryota</taxon>
        <taxon>Fungi</taxon>
        <taxon>Dikarya</taxon>
        <taxon>Ascomycota</taxon>
        <taxon>Taphrinomycotina</taxon>
        <taxon>Pneumocystomycetes</taxon>
        <taxon>Pneumocystaceae</taxon>
        <taxon>Pneumocystis</taxon>
    </lineage>
</organism>
<name>A0ACB7CD83_9ASCO</name>
<evidence type="ECO:0000313" key="2">
    <source>
        <dbReference type="Proteomes" id="UP000768646"/>
    </source>
</evidence>
<sequence>MMQFEDSIASCKTCLMLKKHGWCPLSNICVYAPKGILEPLFNRSICPYSSNVQESWEFRGPIFGCQSMISLQFSFLIEILVSTATFLLVLFFSIFIVVLFSFIFCLCHFSHKYNQQGDKMNYLRQPLLSSCKGISCYDSLQDSPICALGPDYTYLPFRRGSIYYDKQKPSENATSMMNYMKGKCTWKRQRQLLLGKPADNVN</sequence>
<dbReference type="EMBL" id="JABTEG010000008">
    <property type="protein sequence ID" value="KAG4304452.1"/>
    <property type="molecule type" value="Genomic_DNA"/>
</dbReference>
<comment type="caution">
    <text evidence="1">The sequence shown here is derived from an EMBL/GenBank/DDBJ whole genome shotgun (WGS) entry which is preliminary data.</text>
</comment>
<reference evidence="1 2" key="1">
    <citation type="journal article" date="2021" name="Commun. Biol.">
        <title>Genomic insights into the host specific adaptation of the Pneumocystis genus.</title>
        <authorList>
            <person name="Cisse O.H."/>
            <person name="Ma L."/>
            <person name="Dekker J.P."/>
            <person name="Khil P.P."/>
            <person name="Youn J.-H."/>
            <person name="Brenchley J.M."/>
            <person name="Blair R."/>
            <person name="Pahar B."/>
            <person name="Chabe M."/>
            <person name="Van Rompay K.K.A."/>
            <person name="Keesler R."/>
            <person name="Sukura A."/>
            <person name="Hirsch V."/>
            <person name="Kutty G."/>
            <person name="Liu Y."/>
            <person name="Peng L."/>
            <person name="Chen J."/>
            <person name="Song J."/>
            <person name="Weissenbacher-Lang C."/>
            <person name="Xu J."/>
            <person name="Upham N.S."/>
            <person name="Stajich J.E."/>
            <person name="Cuomo C.A."/>
            <person name="Cushion M.T."/>
            <person name="Kovacs J.A."/>
        </authorList>
    </citation>
    <scope>NUCLEOTIDE SEQUENCE [LARGE SCALE GENOMIC DNA]</scope>
    <source>
        <strain evidence="1 2">RABM</strain>
    </source>
</reference>